<evidence type="ECO:0000313" key="8">
    <source>
        <dbReference type="Proteomes" id="UP000003240"/>
    </source>
</evidence>
<accession>F7NEL5</accession>
<proteinExistence type="inferred from homology"/>
<dbReference type="AlphaFoldDB" id="F7NEL5"/>
<comment type="catalytic activity">
    <reaction evidence="5">
        <text>a 2'-deoxyribonucleoside 5'-diphosphate + [thioredoxin]-disulfide + H2O = a ribonucleoside 5'-diphosphate + [thioredoxin]-dithiol</text>
        <dbReference type="Rhea" id="RHEA:23252"/>
        <dbReference type="Rhea" id="RHEA-COMP:10698"/>
        <dbReference type="Rhea" id="RHEA-COMP:10700"/>
        <dbReference type="ChEBI" id="CHEBI:15377"/>
        <dbReference type="ChEBI" id="CHEBI:29950"/>
        <dbReference type="ChEBI" id="CHEBI:50058"/>
        <dbReference type="ChEBI" id="CHEBI:57930"/>
        <dbReference type="ChEBI" id="CHEBI:73316"/>
        <dbReference type="EC" id="1.17.4.1"/>
    </reaction>
</comment>
<evidence type="ECO:0000259" key="6">
    <source>
        <dbReference type="Pfam" id="PF12637"/>
    </source>
</evidence>
<dbReference type="Pfam" id="PF12637">
    <property type="entry name" value="TSCPD"/>
    <property type="match status" value="1"/>
</dbReference>
<dbReference type="NCBIfam" id="TIGR03905">
    <property type="entry name" value="TIGR03905_4_Cys"/>
    <property type="match status" value="1"/>
</dbReference>
<gene>
    <name evidence="7" type="ORF">ALO_02391</name>
</gene>
<keyword evidence="4" id="KW-0547">Nucleotide-binding</keyword>
<feature type="domain" description="TSCPD" evidence="6">
    <location>
        <begin position="5"/>
        <end position="77"/>
    </location>
</feature>
<evidence type="ECO:0000256" key="5">
    <source>
        <dbReference type="ARBA" id="ARBA00047754"/>
    </source>
</evidence>
<dbReference type="GO" id="GO:0071897">
    <property type="term" value="P:DNA biosynthetic process"/>
    <property type="evidence" value="ECO:0007669"/>
    <property type="project" value="UniProtKB-KW"/>
</dbReference>
<keyword evidence="8" id="KW-1185">Reference proteome</keyword>
<comment type="similarity">
    <text evidence="1">Belongs to the ribonucleoside diphosphate reductase class-2 family.</text>
</comment>
<evidence type="ECO:0000256" key="3">
    <source>
        <dbReference type="ARBA" id="ARBA00022634"/>
    </source>
</evidence>
<dbReference type="EMBL" id="AFGF01000017">
    <property type="protein sequence ID" value="EGO65426.1"/>
    <property type="molecule type" value="Genomic_DNA"/>
</dbReference>
<comment type="caution">
    <text evidence="7">The sequence shown here is derived from an EMBL/GenBank/DDBJ whole genome shotgun (WGS) entry which is preliminary data.</text>
</comment>
<dbReference type="GO" id="GO:0004748">
    <property type="term" value="F:ribonucleoside-diphosphate reductase activity, thioredoxin disulfide as acceptor"/>
    <property type="evidence" value="ECO:0007669"/>
    <property type="project" value="UniProtKB-EC"/>
</dbReference>
<evidence type="ECO:0000313" key="7">
    <source>
        <dbReference type="EMBL" id="EGO65426.1"/>
    </source>
</evidence>
<dbReference type="STRING" id="1009370.ALO_02391"/>
<name>F7NEL5_9FIRM</name>
<evidence type="ECO:0000256" key="1">
    <source>
        <dbReference type="ARBA" id="ARBA00007405"/>
    </source>
</evidence>
<organism evidence="7 8">
    <name type="scientific">Acetonema longum DSM 6540</name>
    <dbReference type="NCBI Taxonomy" id="1009370"/>
    <lineage>
        <taxon>Bacteria</taxon>
        <taxon>Bacillati</taxon>
        <taxon>Bacillota</taxon>
        <taxon>Negativicutes</taxon>
        <taxon>Acetonemataceae</taxon>
        <taxon>Acetonema</taxon>
    </lineage>
</organism>
<dbReference type="OrthoDB" id="9801525at2"/>
<keyword evidence="3" id="KW-0237">DNA synthesis</keyword>
<evidence type="ECO:0000256" key="4">
    <source>
        <dbReference type="ARBA" id="ARBA00022741"/>
    </source>
</evidence>
<dbReference type="InterPro" id="IPR023806">
    <property type="entry name" value="CHP03905"/>
</dbReference>
<dbReference type="Proteomes" id="UP000003240">
    <property type="component" value="Unassembled WGS sequence"/>
</dbReference>
<dbReference type="EC" id="1.17.4.1" evidence="2"/>
<reference evidence="7 8" key="1">
    <citation type="journal article" date="2011" name="EMBO J.">
        <title>Structural diversity of bacterial flagellar motors.</title>
        <authorList>
            <person name="Chen S."/>
            <person name="Beeby M."/>
            <person name="Murphy G.E."/>
            <person name="Leadbetter J.R."/>
            <person name="Hendrixson D.R."/>
            <person name="Briegel A."/>
            <person name="Li Z."/>
            <person name="Shi J."/>
            <person name="Tocheva E.I."/>
            <person name="Muller A."/>
            <person name="Dobro M.J."/>
            <person name="Jensen G.J."/>
        </authorList>
    </citation>
    <scope>NUCLEOTIDE SEQUENCE [LARGE SCALE GENOMIC DNA]</scope>
    <source>
        <strain evidence="7 8">DSM 6540</strain>
    </source>
</reference>
<dbReference type="GO" id="GO:0000166">
    <property type="term" value="F:nucleotide binding"/>
    <property type="evidence" value="ECO:0007669"/>
    <property type="project" value="UniProtKB-KW"/>
</dbReference>
<evidence type="ECO:0000256" key="2">
    <source>
        <dbReference type="ARBA" id="ARBA00012274"/>
    </source>
</evidence>
<dbReference type="InterPro" id="IPR024434">
    <property type="entry name" value="TSCPD_dom"/>
</dbReference>
<dbReference type="RefSeq" id="WP_004092432.1">
    <property type="nucleotide sequence ID" value="NZ_AFGF01000017.1"/>
</dbReference>
<protein>
    <recommendedName>
        <fullName evidence="2">ribonucleoside-diphosphate reductase</fullName>
        <ecNumber evidence="2">1.17.4.1</ecNumber>
    </recommendedName>
</protein>
<sequence length="81" mass="8677">MITFKTQGVCSSQIQIEVENGIIKKLNFIGGCPGNLTAISKLVEGMPVEQVINKCKGNRCGNRPTSCADQLAIALENLGNR</sequence>
<dbReference type="eggNOG" id="ENOG5032YE7">
    <property type="taxonomic scope" value="Bacteria"/>
</dbReference>